<dbReference type="OMA" id="WFPMEET"/>
<dbReference type="InterPro" id="IPR000504">
    <property type="entry name" value="RRM_dom"/>
</dbReference>
<dbReference type="Ensembl" id="ENSDLAT00005058662.2">
    <property type="protein sequence ID" value="ENSDLAP00005055236.2"/>
    <property type="gene ID" value="ENSDLAG00005023591.2"/>
</dbReference>
<dbReference type="GeneTree" id="ENSGT01140000282607"/>
<dbReference type="Gene3D" id="3.30.70.330">
    <property type="match status" value="1"/>
</dbReference>
<dbReference type="OrthoDB" id="9948435at2759"/>
<dbReference type="PROSITE" id="PS50102">
    <property type="entry name" value="RRM"/>
    <property type="match status" value="1"/>
</dbReference>
<keyword evidence="1" id="KW-0694">RNA-binding</keyword>
<dbReference type="PANTHER" id="PTHR15225:SF8">
    <property type="entry name" value="RNA-BINDING PROTEIN 43"/>
    <property type="match status" value="1"/>
</dbReference>
<feature type="compositionally biased region" description="Basic and acidic residues" evidence="2">
    <location>
        <begin position="320"/>
        <end position="335"/>
    </location>
</feature>
<evidence type="ECO:0000256" key="2">
    <source>
        <dbReference type="SAM" id="MobiDB-lite"/>
    </source>
</evidence>
<dbReference type="AlphaFoldDB" id="A0A8C4ICW4"/>
<dbReference type="Proteomes" id="UP000694389">
    <property type="component" value="Unassembled WGS sequence"/>
</dbReference>
<reference evidence="4" key="2">
    <citation type="submission" date="2025-09" db="UniProtKB">
        <authorList>
            <consortium name="Ensembl"/>
        </authorList>
    </citation>
    <scope>IDENTIFICATION</scope>
</reference>
<reference evidence="4" key="1">
    <citation type="submission" date="2025-08" db="UniProtKB">
        <authorList>
            <consortium name="Ensembl"/>
        </authorList>
    </citation>
    <scope>IDENTIFICATION</scope>
</reference>
<accession>A0A8C4ICW4</accession>
<dbReference type="GeneID" id="127378976"/>
<dbReference type="GO" id="GO:0003723">
    <property type="term" value="F:RNA binding"/>
    <property type="evidence" value="ECO:0007669"/>
    <property type="project" value="UniProtKB-UniRule"/>
</dbReference>
<dbReference type="InterPro" id="IPR057051">
    <property type="entry name" value="PARP14_RPM_1"/>
</dbReference>
<protein>
    <recommendedName>
        <fullName evidence="3">RRM domain-containing protein</fullName>
    </recommendedName>
</protein>
<feature type="compositionally biased region" description="Polar residues" evidence="2">
    <location>
        <begin position="216"/>
        <end position="243"/>
    </location>
</feature>
<evidence type="ECO:0000313" key="5">
    <source>
        <dbReference type="Proteomes" id="UP000694389"/>
    </source>
</evidence>
<feature type="region of interest" description="Disordered" evidence="2">
    <location>
        <begin position="351"/>
        <end position="386"/>
    </location>
</feature>
<evidence type="ECO:0000259" key="3">
    <source>
        <dbReference type="PROSITE" id="PS50102"/>
    </source>
</evidence>
<sequence length="534" mass="59828">MAAAGEETDVRGESRTVVVSGVVDVLPASRMIDKLTIHFQSRRRSHGGDVEVVRYPTNMDGVAFVTFDRAKDAERVVRKERQIMTDKEFEESEGYVLTVFPFTRDVFLYVSSATVDLSLFGREQETLIQSLQSAHRSIRFRPLPHQSKATIEGPLTAVRALREDLIRRADQLGSPVSAQTAAVKLRGSPLNPRVISHQESVSSVSCSGSKAKLAPVSSNSLSTPLQTTGEVQSRLSNAKTRNASSRRKLSDETWAAGSFYDTYGAEEAQRARLRLERAEASPRQVLGEEINAGIRSSLSGLDALPAEEISAVQPQEDGISQEHTRPDRISAAKIRGESSLGSRYTDYLKESDQSSSAVTAKPLQTRRKDVSRSSQSGRKGTEELPAICPEHPEDTCIWVDSNIFRYIERFDKRELDRCLRGLEWSAECAKGSDLTRISFKTSKTTSRIQQALEELKTLMEYQLSTLRVHQMDFEERELPDKQKLIQICDAVNFVYCDVLYILEDSCLKVIGPSIFSHLFYKRVEEKITKLKKNP</sequence>
<keyword evidence="5" id="KW-1185">Reference proteome</keyword>
<dbReference type="Pfam" id="PF23222">
    <property type="entry name" value="RRM_PARP14_1"/>
    <property type="match status" value="1"/>
</dbReference>
<name>A0A8C4ICW4_DICLA</name>
<organism evidence="4 5">
    <name type="scientific">Dicentrarchus labrax</name>
    <name type="common">European seabass</name>
    <name type="synonym">Morone labrax</name>
    <dbReference type="NCBI Taxonomy" id="13489"/>
    <lineage>
        <taxon>Eukaryota</taxon>
        <taxon>Metazoa</taxon>
        <taxon>Chordata</taxon>
        <taxon>Craniata</taxon>
        <taxon>Vertebrata</taxon>
        <taxon>Euteleostomi</taxon>
        <taxon>Actinopterygii</taxon>
        <taxon>Neopterygii</taxon>
        <taxon>Teleostei</taxon>
        <taxon>Neoteleostei</taxon>
        <taxon>Acanthomorphata</taxon>
        <taxon>Eupercaria</taxon>
        <taxon>Moronidae</taxon>
        <taxon>Dicentrarchus</taxon>
    </lineage>
</organism>
<feature type="domain" description="RRM" evidence="3">
    <location>
        <begin position="15"/>
        <end position="99"/>
    </location>
</feature>
<proteinExistence type="predicted"/>
<dbReference type="RefSeq" id="XP_051284353.1">
    <property type="nucleotide sequence ID" value="XM_051428393.1"/>
</dbReference>
<evidence type="ECO:0000313" key="4">
    <source>
        <dbReference type="Ensembl" id="ENSDLAP00005055236.2"/>
    </source>
</evidence>
<gene>
    <name evidence="4" type="primary">LOC127378976</name>
</gene>
<feature type="region of interest" description="Disordered" evidence="2">
    <location>
        <begin position="312"/>
        <end position="335"/>
    </location>
</feature>
<dbReference type="InterPro" id="IPR012677">
    <property type="entry name" value="Nucleotide-bd_a/b_plait_sf"/>
</dbReference>
<feature type="region of interest" description="Disordered" evidence="2">
    <location>
        <begin position="215"/>
        <end position="244"/>
    </location>
</feature>
<dbReference type="PANTHER" id="PTHR15225">
    <property type="entry name" value="INTERFERON-INDUCED PROTEIN 35/NMI N-MYC/STAT INTERACTING PROTEIN"/>
    <property type="match status" value="1"/>
</dbReference>
<evidence type="ECO:0000256" key="1">
    <source>
        <dbReference type="PROSITE-ProRule" id="PRU00176"/>
    </source>
</evidence>